<dbReference type="CDD" id="cd22265">
    <property type="entry name" value="UDM1_RNF168"/>
    <property type="match status" value="1"/>
</dbReference>
<feature type="compositionally biased region" description="Acidic residues" evidence="1">
    <location>
        <begin position="921"/>
        <end position="931"/>
    </location>
</feature>
<dbReference type="Proteomes" id="UP000269276">
    <property type="component" value="Unassembled WGS sequence"/>
</dbReference>
<evidence type="ECO:0000256" key="1">
    <source>
        <dbReference type="SAM" id="MobiDB-lite"/>
    </source>
</evidence>
<feature type="compositionally biased region" description="Pro residues" evidence="1">
    <location>
        <begin position="413"/>
        <end position="426"/>
    </location>
</feature>
<name>A0A3M7DB26_HORWE</name>
<accession>A0A3M7DB26</accession>
<dbReference type="SMART" id="SM00384">
    <property type="entry name" value="AT_hook"/>
    <property type="match status" value="3"/>
</dbReference>
<feature type="region of interest" description="Disordered" evidence="1">
    <location>
        <begin position="552"/>
        <end position="609"/>
    </location>
</feature>
<feature type="compositionally biased region" description="Polar residues" evidence="1">
    <location>
        <begin position="51"/>
        <end position="78"/>
    </location>
</feature>
<sequence length="1309" mass="142426">MSYNHQQYGGFYDPVGSQSNKQPTGYTYQTVGTTAPQYSGTATASYANAGYQSYGSQGHQSYGTTNNGPSNTNQAATALSSLSSSYNQQGSAGRADNFQPHDRASWSTTGYPSYPPTDVQMPNRTQNTNSPAMNTSTYGQHDGGSGFHLPQTYPSARASTTAAGQTYQGARNHSGQHAQTQPQPPQRYASPLHAMQAQQQGYSNQQSRTSKHKPSPRMAAQQTQQQRQQSASAEPSAVTVNPLQVYDDRAERERLVRIEEERRRKREAEEAARKAEEERRAAAEKRKEEEASRVEEDKRRAEEDKRRAEDDKRKAEELEAKKSANQKKRAEKARQKRAEKKESNTAATALAQMASSNAGIDSEAPPANAEEAEMRAMFKKMREFNAKNPAMLAKMWEEERKAHASQSPQQTQPAPPPKSSAPPPTHSPATPAPTAQSQGHDHQQLRPFQRTMPSQQQAPPAALTITSPNQPVAAQANTSLWPPQKKGALAEAAGKWLLSLPENSGRRISTETIITILERNPSYVQLCEALEAHGFRFERSLLARELLKAVPDGLKGPTSQTTRPTQQEQDSTVQGSQTKEGSTKKRGRPSKNQYEPKPHQQGPVAYETPSFKPLADTAREVNNMSNALDPQLRGGPVQPVSQPPSWANPHFANGPPNRPSNAGSVPPSQSQAPEQKPEIKPEAPRKPPSNKEEAARKTFGDLVDLTAQDSDEDEGPPKKMLQTSHGQMNGFNAQQTYPAPPPPGHTNFRPPSTPFNFYRPSEGPPPPVVYGFGPMAPRAPPAQMVPPRPSSTQQPAPAPGPSKRKGPSLESQQNERIKGKMLVEPIMRDRVARKNNYDSRTIARDVLLATGRHPDMRSLNAHLYSMQKLLSTHGGGYESEAGRGDRSDLSTIKWEIIDPELPGEKAESKKPVPIPARDEDLAADADDEDDGLAALNPGGLVSFNNGDGTASRAAIPDPIGAKAPKRRGRPPKYSTAAGGLDGSRVGTPNRQAAGGGNPNSAPAARSAPTGYSTPGGSGATGYAAFRAMDDSGNPVKKKGRPVGWRKAIHSREAQGLAPATGANSHPSGPSRPRQSQQPAPVVEPKYQVFKCMWKDCHAELHNLETLKKHVIKLHGKPNANRKFECLWSDCNVLPLADVTVWTKHFDRQHLQPIAWKQGDGPRGGISDHNATDSEAYLSDAQGRSVTPIITPNSERHQASASATPAALRRPGEPSQQPLTKDERKAAAELEELEQQKIAVGPSLDRTGVRMANSKRRKGFLDDEDFEDEVESEGEGPPDYGDDDDDDDDANDDNKDGDDDGADDDDKMQE</sequence>
<dbReference type="EMBL" id="QWIP01000521">
    <property type="protein sequence ID" value="RMY61541.1"/>
    <property type="molecule type" value="Genomic_DNA"/>
</dbReference>
<evidence type="ECO:0000313" key="3">
    <source>
        <dbReference type="EMBL" id="RMY61541.1"/>
    </source>
</evidence>
<dbReference type="SMART" id="SM00355">
    <property type="entry name" value="ZnF_C2H2"/>
    <property type="match status" value="2"/>
</dbReference>
<feature type="region of interest" description="Disordered" evidence="1">
    <location>
        <begin position="1237"/>
        <end position="1309"/>
    </location>
</feature>
<feature type="compositionally biased region" description="Basic residues" evidence="1">
    <location>
        <begin position="324"/>
        <end position="338"/>
    </location>
</feature>
<feature type="compositionally biased region" description="Acidic residues" evidence="1">
    <location>
        <begin position="1261"/>
        <end position="1309"/>
    </location>
</feature>
<feature type="region of interest" description="Disordered" evidence="1">
    <location>
        <begin position="1053"/>
        <end position="1081"/>
    </location>
</feature>
<feature type="region of interest" description="Disordered" evidence="1">
    <location>
        <begin position="1177"/>
        <end position="1224"/>
    </location>
</feature>
<feature type="compositionally biased region" description="Polar residues" evidence="1">
    <location>
        <begin position="721"/>
        <end position="737"/>
    </location>
</feature>
<feature type="compositionally biased region" description="Low complexity" evidence="1">
    <location>
        <begin position="998"/>
        <end position="1008"/>
    </location>
</feature>
<dbReference type="VEuPathDB" id="FungiDB:BTJ68_03468"/>
<feature type="compositionally biased region" description="Polar residues" evidence="1">
    <location>
        <begin position="659"/>
        <end position="673"/>
    </location>
</feature>
<organism evidence="3 4">
    <name type="scientific">Hortaea werneckii</name>
    <name type="common">Black yeast</name>
    <name type="synonym">Cladosporium werneckii</name>
    <dbReference type="NCBI Taxonomy" id="91943"/>
    <lineage>
        <taxon>Eukaryota</taxon>
        <taxon>Fungi</taxon>
        <taxon>Dikarya</taxon>
        <taxon>Ascomycota</taxon>
        <taxon>Pezizomycotina</taxon>
        <taxon>Dothideomycetes</taxon>
        <taxon>Dothideomycetidae</taxon>
        <taxon>Mycosphaerellales</taxon>
        <taxon>Teratosphaeriaceae</taxon>
        <taxon>Hortaea</taxon>
    </lineage>
</organism>
<feature type="compositionally biased region" description="Polar residues" evidence="1">
    <location>
        <begin position="16"/>
        <end position="39"/>
    </location>
</feature>
<feature type="compositionally biased region" description="Pro residues" evidence="1">
    <location>
        <begin position="777"/>
        <end position="789"/>
    </location>
</feature>
<feature type="region of interest" description="Disordered" evidence="1">
    <location>
        <begin position="51"/>
        <end position="374"/>
    </location>
</feature>
<gene>
    <name evidence="3" type="ORF">D0863_11235</name>
</gene>
<reference evidence="3 4" key="1">
    <citation type="journal article" date="2018" name="BMC Genomics">
        <title>Genomic evidence for intraspecific hybridization in a clonal and extremely halotolerant yeast.</title>
        <authorList>
            <person name="Gostincar C."/>
            <person name="Stajich J.E."/>
            <person name="Zupancic J."/>
            <person name="Zalar P."/>
            <person name="Gunde-Cimerman N."/>
        </authorList>
    </citation>
    <scope>NUCLEOTIDE SEQUENCE [LARGE SCALE GENOMIC DNA]</scope>
    <source>
        <strain evidence="3 4">EXF-2682</strain>
    </source>
</reference>
<feature type="compositionally biased region" description="Low complexity" evidence="1">
    <location>
        <begin position="1066"/>
        <end position="1080"/>
    </location>
</feature>
<dbReference type="InterPro" id="IPR013087">
    <property type="entry name" value="Znf_C2H2_type"/>
</dbReference>
<protein>
    <recommendedName>
        <fullName evidence="2">C2H2-type domain-containing protein</fullName>
    </recommendedName>
</protein>
<feature type="compositionally biased region" description="Basic and acidic residues" evidence="1">
    <location>
        <begin position="246"/>
        <end position="322"/>
    </location>
</feature>
<proteinExistence type="predicted"/>
<feature type="region of interest" description="Disordered" evidence="1">
    <location>
        <begin position="626"/>
        <end position="819"/>
    </location>
</feature>
<evidence type="ECO:0000259" key="2">
    <source>
        <dbReference type="PROSITE" id="PS00028"/>
    </source>
</evidence>
<feature type="compositionally biased region" description="Basic and acidic residues" evidence="1">
    <location>
        <begin position="902"/>
        <end position="920"/>
    </location>
</feature>
<dbReference type="GO" id="GO:0003677">
    <property type="term" value="F:DNA binding"/>
    <property type="evidence" value="ECO:0007669"/>
    <property type="project" value="InterPro"/>
</dbReference>
<feature type="compositionally biased region" description="Low complexity" evidence="1">
    <location>
        <begin position="427"/>
        <end position="438"/>
    </location>
</feature>
<feature type="compositionally biased region" description="Polar residues" evidence="1">
    <location>
        <begin position="1181"/>
        <end position="1202"/>
    </location>
</feature>
<feature type="region of interest" description="Disordered" evidence="1">
    <location>
        <begin position="391"/>
        <end position="444"/>
    </location>
</feature>
<feature type="compositionally biased region" description="Low complexity" evidence="1">
    <location>
        <begin position="219"/>
        <end position="237"/>
    </location>
</feature>
<feature type="domain" description="C2H2-type" evidence="2">
    <location>
        <begin position="1091"/>
        <end position="1114"/>
    </location>
</feature>
<comment type="caution">
    <text evidence="3">The sequence shown here is derived from an EMBL/GenBank/DDBJ whole genome shotgun (WGS) entry which is preliminary data.</text>
</comment>
<feature type="compositionally biased region" description="Low complexity" evidence="1">
    <location>
        <begin position="196"/>
        <end position="206"/>
    </location>
</feature>
<feature type="compositionally biased region" description="Polar residues" evidence="1">
    <location>
        <begin position="152"/>
        <end position="181"/>
    </location>
</feature>
<dbReference type="PROSITE" id="PS00028">
    <property type="entry name" value="ZINC_FINGER_C2H2_1"/>
    <property type="match status" value="1"/>
</dbReference>
<feature type="region of interest" description="Disordered" evidence="1">
    <location>
        <begin position="1"/>
        <end position="39"/>
    </location>
</feature>
<evidence type="ECO:0000313" key="4">
    <source>
        <dbReference type="Proteomes" id="UP000269276"/>
    </source>
</evidence>
<dbReference type="OrthoDB" id="5424797at2759"/>
<feature type="compositionally biased region" description="Basic and acidic residues" evidence="1">
    <location>
        <begin position="675"/>
        <end position="699"/>
    </location>
</feature>
<feature type="compositionally biased region" description="Polar residues" evidence="1">
    <location>
        <begin position="557"/>
        <end position="580"/>
    </location>
</feature>
<dbReference type="InterPro" id="IPR017956">
    <property type="entry name" value="AT_hook_DNA-bd_motif"/>
</dbReference>
<feature type="region of interest" description="Disordered" evidence="1">
    <location>
        <begin position="897"/>
        <end position="1015"/>
    </location>
</feature>
<feature type="compositionally biased region" description="Polar residues" evidence="1">
    <location>
        <begin position="120"/>
        <end position="139"/>
    </location>
</feature>